<dbReference type="Pfam" id="PF00226">
    <property type="entry name" value="DnaJ"/>
    <property type="match status" value="1"/>
</dbReference>
<evidence type="ECO:0000256" key="2">
    <source>
        <dbReference type="SAM" id="MobiDB-lite"/>
    </source>
</evidence>
<dbReference type="EMBL" id="WUBL01000014">
    <property type="protein sequence ID" value="KAF2971283.1"/>
    <property type="molecule type" value="Genomic_DNA"/>
</dbReference>
<dbReference type="PANTHER" id="PTHR43908">
    <property type="entry name" value="AT29763P-RELATED"/>
    <property type="match status" value="1"/>
</dbReference>
<feature type="region of interest" description="Disordered" evidence="2">
    <location>
        <begin position="249"/>
        <end position="274"/>
    </location>
</feature>
<evidence type="ECO:0000259" key="3">
    <source>
        <dbReference type="PROSITE" id="PS50076"/>
    </source>
</evidence>
<evidence type="ECO:0000313" key="4">
    <source>
        <dbReference type="EMBL" id="KAF2971283.1"/>
    </source>
</evidence>
<feature type="region of interest" description="Disordered" evidence="2">
    <location>
        <begin position="78"/>
        <end position="100"/>
    </location>
</feature>
<dbReference type="GO" id="GO:0005789">
    <property type="term" value="C:endoplasmic reticulum membrane"/>
    <property type="evidence" value="ECO:0007669"/>
    <property type="project" value="TreeGrafter"/>
</dbReference>
<dbReference type="PANTHER" id="PTHR43908:SF3">
    <property type="entry name" value="AT29763P-RELATED"/>
    <property type="match status" value="1"/>
</dbReference>
<dbReference type="InterPro" id="IPR051100">
    <property type="entry name" value="DnaJ_subfamily_B/C"/>
</dbReference>
<organism evidence="4 5">
    <name type="scientific">Xylaria multiplex</name>
    <dbReference type="NCBI Taxonomy" id="323545"/>
    <lineage>
        <taxon>Eukaryota</taxon>
        <taxon>Fungi</taxon>
        <taxon>Dikarya</taxon>
        <taxon>Ascomycota</taxon>
        <taxon>Pezizomycotina</taxon>
        <taxon>Sordariomycetes</taxon>
        <taxon>Xylariomycetidae</taxon>
        <taxon>Xylariales</taxon>
        <taxon>Xylariaceae</taxon>
        <taxon>Xylaria</taxon>
    </lineage>
</organism>
<dbReference type="SUPFAM" id="SSF46565">
    <property type="entry name" value="Chaperone J-domain"/>
    <property type="match status" value="1"/>
</dbReference>
<proteinExistence type="predicted"/>
<sequence>MAPAPITEDFYVILEVDQTATIEVINRAYKRLALKHHPDRNSHRDTTADFQRLGKAYETLKDESKRRAYDLVYPSIRRCHTSPQTSRPPPTSDPQPGIPSEASQIAELEKLKQVRRAVWGTNKRIFESSIFELQRDIRRLEIEINSLQSAATAEAAQEARNNGWSAWILSPIYKRAQVSEEEKALKERQKQERRIQQDMKERRLYSKREDLKKQETLLNAGEAEVDSADQIDNRKIWLLQTKVREREAQAREVREARERTQREEAARVRKREQEERERVEREEKIRIWKRELEEREKRQREAAEERKRQAEEEKKRQAAEEKKRQTAEAAAAARRRQEQYSTRFEGLFDEECRHFTAAGACIHDGWWAKVQGRTACPKCYDTWNYLLKCPGCSMKACPKCQATIRPRRGRKW</sequence>
<keyword evidence="5" id="KW-1185">Reference proteome</keyword>
<feature type="region of interest" description="Disordered" evidence="2">
    <location>
        <begin position="307"/>
        <end position="336"/>
    </location>
</feature>
<protein>
    <recommendedName>
        <fullName evidence="3">J domain-containing protein</fullName>
    </recommendedName>
</protein>
<keyword evidence="1" id="KW-0175">Coiled coil</keyword>
<dbReference type="GO" id="GO:0030544">
    <property type="term" value="F:Hsp70 protein binding"/>
    <property type="evidence" value="ECO:0007669"/>
    <property type="project" value="TreeGrafter"/>
</dbReference>
<feature type="compositionally biased region" description="Pro residues" evidence="2">
    <location>
        <begin position="86"/>
        <end position="97"/>
    </location>
</feature>
<dbReference type="CDD" id="cd06257">
    <property type="entry name" value="DnaJ"/>
    <property type="match status" value="1"/>
</dbReference>
<dbReference type="GO" id="GO:0071218">
    <property type="term" value="P:cellular response to misfolded protein"/>
    <property type="evidence" value="ECO:0007669"/>
    <property type="project" value="TreeGrafter"/>
</dbReference>
<dbReference type="InParanoid" id="A0A7C8IVU9"/>
<dbReference type="OrthoDB" id="10250354at2759"/>
<comment type="caution">
    <text evidence="4">The sequence shown here is derived from an EMBL/GenBank/DDBJ whole genome shotgun (WGS) entry which is preliminary data.</text>
</comment>
<evidence type="ECO:0000256" key="1">
    <source>
        <dbReference type="SAM" id="Coils"/>
    </source>
</evidence>
<name>A0A7C8IVU9_9PEZI</name>
<feature type="compositionally biased region" description="Basic and acidic residues" evidence="2">
    <location>
        <begin position="307"/>
        <end position="326"/>
    </location>
</feature>
<feature type="coiled-coil region" evidence="1">
    <location>
        <begin position="130"/>
        <end position="157"/>
    </location>
</feature>
<feature type="domain" description="J" evidence="3">
    <location>
        <begin position="9"/>
        <end position="73"/>
    </location>
</feature>
<dbReference type="PROSITE" id="PS00636">
    <property type="entry name" value="DNAJ_1"/>
    <property type="match status" value="1"/>
</dbReference>
<accession>A0A7C8IVU9</accession>
<dbReference type="InterPro" id="IPR001623">
    <property type="entry name" value="DnaJ_domain"/>
</dbReference>
<dbReference type="PRINTS" id="PR00625">
    <property type="entry name" value="JDOMAIN"/>
</dbReference>
<evidence type="ECO:0000313" key="5">
    <source>
        <dbReference type="Proteomes" id="UP000481858"/>
    </source>
</evidence>
<dbReference type="AlphaFoldDB" id="A0A7C8IVU9"/>
<dbReference type="SMART" id="SM00271">
    <property type="entry name" value="DnaJ"/>
    <property type="match status" value="1"/>
</dbReference>
<dbReference type="Proteomes" id="UP000481858">
    <property type="component" value="Unassembled WGS sequence"/>
</dbReference>
<dbReference type="PROSITE" id="PS50076">
    <property type="entry name" value="DNAJ_2"/>
    <property type="match status" value="1"/>
</dbReference>
<dbReference type="Gene3D" id="1.10.287.110">
    <property type="entry name" value="DnaJ domain"/>
    <property type="match status" value="1"/>
</dbReference>
<dbReference type="InterPro" id="IPR018253">
    <property type="entry name" value="DnaJ_domain_CS"/>
</dbReference>
<gene>
    <name evidence="4" type="ORF">GQX73_g2277</name>
</gene>
<dbReference type="InterPro" id="IPR036869">
    <property type="entry name" value="J_dom_sf"/>
</dbReference>
<reference evidence="4 5" key="1">
    <citation type="submission" date="2019-12" db="EMBL/GenBank/DDBJ databases">
        <title>Draft genome sequence of the ascomycete Xylaria multiplex DSM 110363.</title>
        <authorList>
            <person name="Buettner E."/>
            <person name="Kellner H."/>
        </authorList>
    </citation>
    <scope>NUCLEOTIDE SEQUENCE [LARGE SCALE GENOMIC DNA]</scope>
    <source>
        <strain evidence="4 5">DSM 110363</strain>
    </source>
</reference>